<keyword evidence="2" id="KW-1185">Reference proteome</keyword>
<dbReference type="Gene3D" id="3.30.200.20">
    <property type="entry name" value="Phosphorylase Kinase, domain 1"/>
    <property type="match status" value="1"/>
</dbReference>
<dbReference type="Proteomes" id="UP000053477">
    <property type="component" value="Unassembled WGS sequence"/>
</dbReference>
<evidence type="ECO:0008006" key="3">
    <source>
        <dbReference type="Google" id="ProtNLM"/>
    </source>
</evidence>
<dbReference type="AlphaFoldDB" id="A0A0H2R013"/>
<name>A0A0H2R013_9AGAM</name>
<evidence type="ECO:0000313" key="1">
    <source>
        <dbReference type="EMBL" id="KLO04999.1"/>
    </source>
</evidence>
<evidence type="ECO:0000313" key="2">
    <source>
        <dbReference type="Proteomes" id="UP000053477"/>
    </source>
</evidence>
<gene>
    <name evidence="1" type="ORF">SCHPADRAFT_789088</name>
</gene>
<feature type="non-terminal residue" evidence="1">
    <location>
        <position position="1"/>
    </location>
</feature>
<feature type="non-terminal residue" evidence="1">
    <location>
        <position position="96"/>
    </location>
</feature>
<dbReference type="SUPFAM" id="SSF56112">
    <property type="entry name" value="Protein kinase-like (PK-like)"/>
    <property type="match status" value="1"/>
</dbReference>
<dbReference type="InterPro" id="IPR011009">
    <property type="entry name" value="Kinase-like_dom_sf"/>
</dbReference>
<proteinExistence type="predicted"/>
<organism evidence="1 2">
    <name type="scientific">Schizopora paradoxa</name>
    <dbReference type="NCBI Taxonomy" id="27342"/>
    <lineage>
        <taxon>Eukaryota</taxon>
        <taxon>Fungi</taxon>
        <taxon>Dikarya</taxon>
        <taxon>Basidiomycota</taxon>
        <taxon>Agaricomycotina</taxon>
        <taxon>Agaricomycetes</taxon>
        <taxon>Hymenochaetales</taxon>
        <taxon>Schizoporaceae</taxon>
        <taxon>Schizopora</taxon>
    </lineage>
</organism>
<protein>
    <recommendedName>
        <fullName evidence="3">Protein kinase domain-containing protein</fullName>
    </recommendedName>
</protein>
<dbReference type="InParanoid" id="A0A0H2R013"/>
<dbReference type="EMBL" id="KQ086385">
    <property type="protein sequence ID" value="KLO04999.1"/>
    <property type="molecule type" value="Genomic_DNA"/>
</dbReference>
<sequence>VPSSFFVAGIELLANNHAGRGGFSDVYKGVKGPTQMQEGPHDDRTLCYALKVLRPINASRGKADDLRQSLCREAFIWRMADHPYVLKFEGLRTLLL</sequence>
<accession>A0A0H2R013</accession>
<reference evidence="1 2" key="1">
    <citation type="submission" date="2015-04" db="EMBL/GenBank/DDBJ databases">
        <title>Complete genome sequence of Schizopora paradoxa KUC8140, a cosmopolitan wood degrader in East Asia.</title>
        <authorList>
            <consortium name="DOE Joint Genome Institute"/>
            <person name="Min B."/>
            <person name="Park H."/>
            <person name="Jang Y."/>
            <person name="Kim J.-J."/>
            <person name="Kim K.H."/>
            <person name="Pangilinan J."/>
            <person name="Lipzen A."/>
            <person name="Riley R."/>
            <person name="Grigoriev I.V."/>
            <person name="Spatafora J.W."/>
            <person name="Choi I.-G."/>
        </authorList>
    </citation>
    <scope>NUCLEOTIDE SEQUENCE [LARGE SCALE GENOMIC DNA]</scope>
    <source>
        <strain evidence="1 2">KUC8140</strain>
    </source>
</reference>